<dbReference type="Pfam" id="PF13358">
    <property type="entry name" value="DDE_3"/>
    <property type="match status" value="1"/>
</dbReference>
<proteinExistence type="predicted"/>
<dbReference type="Gene3D" id="3.30.420.10">
    <property type="entry name" value="Ribonuclease H-like superfamily/Ribonuclease H"/>
    <property type="match status" value="1"/>
</dbReference>
<organism evidence="2 3">
    <name type="scientific">Caenorhabditis nigoni</name>
    <dbReference type="NCBI Taxonomy" id="1611254"/>
    <lineage>
        <taxon>Eukaryota</taxon>
        <taxon>Metazoa</taxon>
        <taxon>Ecdysozoa</taxon>
        <taxon>Nematoda</taxon>
        <taxon>Chromadorea</taxon>
        <taxon>Rhabditida</taxon>
        <taxon>Rhabditina</taxon>
        <taxon>Rhabditomorpha</taxon>
        <taxon>Rhabditoidea</taxon>
        <taxon>Rhabditidae</taxon>
        <taxon>Peloderinae</taxon>
        <taxon>Caenorhabditis</taxon>
    </lineage>
</organism>
<accession>A0A2G5SEC1</accession>
<evidence type="ECO:0000313" key="3">
    <source>
        <dbReference type="Proteomes" id="UP000230233"/>
    </source>
</evidence>
<feature type="domain" description="Tc1-like transposase DDE" evidence="1">
    <location>
        <begin position="29"/>
        <end position="88"/>
    </location>
</feature>
<dbReference type="OrthoDB" id="106945at2759"/>
<reference evidence="3" key="1">
    <citation type="submission" date="2017-10" db="EMBL/GenBank/DDBJ databases">
        <title>Rapid genome shrinkage in a self-fertile nematode reveals novel sperm competition proteins.</title>
        <authorList>
            <person name="Yin D."/>
            <person name="Schwarz E.M."/>
            <person name="Thomas C.G."/>
            <person name="Felde R.L."/>
            <person name="Korf I.F."/>
            <person name="Cutter A.D."/>
            <person name="Schartner C.M."/>
            <person name="Ralston E.J."/>
            <person name="Meyer B.J."/>
            <person name="Haag E.S."/>
        </authorList>
    </citation>
    <scope>NUCLEOTIDE SEQUENCE [LARGE SCALE GENOMIC DNA]</scope>
    <source>
        <strain evidence="3">JU1422</strain>
    </source>
</reference>
<dbReference type="InterPro" id="IPR038717">
    <property type="entry name" value="Tc1-like_DDE_dom"/>
</dbReference>
<dbReference type="STRING" id="1611254.A0A2G5SEC1"/>
<dbReference type="GO" id="GO:0003676">
    <property type="term" value="F:nucleic acid binding"/>
    <property type="evidence" value="ECO:0007669"/>
    <property type="project" value="InterPro"/>
</dbReference>
<name>A0A2G5SEC1_9PELO</name>
<protein>
    <recommendedName>
        <fullName evidence="1">Tc1-like transposase DDE domain-containing protein</fullName>
    </recommendedName>
</protein>
<comment type="caution">
    <text evidence="2">The sequence shown here is derived from an EMBL/GenBank/DDBJ whole genome shotgun (WGS) entry which is preliminary data.</text>
</comment>
<keyword evidence="3" id="KW-1185">Reference proteome</keyword>
<dbReference type="InterPro" id="IPR036397">
    <property type="entry name" value="RNaseH_sf"/>
</dbReference>
<sequence length="128" mass="14761">MNSDDYIIMLKTAMFPFFRNRRKSHRFQQDNASIHKSTQTLAWFSQEKIEDMEWPACSPDLNPIENLCGILVRRVYRHGKQYGNAQELKNAISDAWDSITPAETKSLSDSMPNRLVEVFAKQGGVTSY</sequence>
<evidence type="ECO:0000313" key="2">
    <source>
        <dbReference type="EMBL" id="PIC13282.1"/>
    </source>
</evidence>
<gene>
    <name evidence="2" type="ORF">B9Z55_027908</name>
</gene>
<evidence type="ECO:0000259" key="1">
    <source>
        <dbReference type="Pfam" id="PF13358"/>
    </source>
</evidence>
<dbReference type="AlphaFoldDB" id="A0A2G5SEC1"/>
<dbReference type="Proteomes" id="UP000230233">
    <property type="component" value="Unassembled WGS sequence"/>
</dbReference>
<dbReference type="EMBL" id="PDUG01000014">
    <property type="protein sequence ID" value="PIC13282.1"/>
    <property type="molecule type" value="Genomic_DNA"/>
</dbReference>